<reference evidence="2" key="1">
    <citation type="journal article" date="2017" name="Nature">
        <title>The sunflower genome provides insights into oil metabolism, flowering and Asterid evolution.</title>
        <authorList>
            <person name="Badouin H."/>
            <person name="Gouzy J."/>
            <person name="Grassa C.J."/>
            <person name="Murat F."/>
            <person name="Staton S.E."/>
            <person name="Cottret L."/>
            <person name="Lelandais-Briere C."/>
            <person name="Owens G.L."/>
            <person name="Carrere S."/>
            <person name="Mayjonade B."/>
            <person name="Legrand L."/>
            <person name="Gill N."/>
            <person name="Kane N.C."/>
            <person name="Bowers J.E."/>
            <person name="Hubner S."/>
            <person name="Bellec A."/>
            <person name="Berard A."/>
            <person name="Berges H."/>
            <person name="Blanchet N."/>
            <person name="Boniface M.C."/>
            <person name="Brunel D."/>
            <person name="Catrice O."/>
            <person name="Chaidir N."/>
            <person name="Claudel C."/>
            <person name="Donnadieu C."/>
            <person name="Faraut T."/>
            <person name="Fievet G."/>
            <person name="Helmstetter N."/>
            <person name="King M."/>
            <person name="Knapp S.J."/>
            <person name="Lai Z."/>
            <person name="Le Paslier M.C."/>
            <person name="Lippi Y."/>
            <person name="Lorenzon L."/>
            <person name="Mandel J.R."/>
            <person name="Marage G."/>
            <person name="Marchand G."/>
            <person name="Marquand E."/>
            <person name="Bret-Mestries E."/>
            <person name="Morien E."/>
            <person name="Nambeesan S."/>
            <person name="Nguyen T."/>
            <person name="Pegot-Espagnet P."/>
            <person name="Pouilly N."/>
            <person name="Raftis F."/>
            <person name="Sallet E."/>
            <person name="Schiex T."/>
            <person name="Thomas J."/>
            <person name="Vandecasteele C."/>
            <person name="Vares D."/>
            <person name="Vear F."/>
            <person name="Vautrin S."/>
            <person name="Crespi M."/>
            <person name="Mangin B."/>
            <person name="Burke J.M."/>
            <person name="Salse J."/>
            <person name="Munos S."/>
            <person name="Vincourt P."/>
            <person name="Rieseberg L.H."/>
            <person name="Langlade N.B."/>
        </authorList>
    </citation>
    <scope>NUCLEOTIDE SEQUENCE</scope>
    <source>
        <tissue evidence="2">Leaves</tissue>
    </source>
</reference>
<evidence type="ECO:0000313" key="2">
    <source>
        <dbReference type="EMBL" id="KAF5806269.1"/>
    </source>
</evidence>
<feature type="transmembrane region" description="Helical" evidence="1">
    <location>
        <begin position="63"/>
        <end position="84"/>
    </location>
</feature>
<evidence type="ECO:0000256" key="1">
    <source>
        <dbReference type="SAM" id="Phobius"/>
    </source>
</evidence>
<protein>
    <submittedName>
        <fullName evidence="2">Uncharacterized protein</fullName>
    </submittedName>
</protein>
<reference evidence="2" key="2">
    <citation type="submission" date="2020-06" db="EMBL/GenBank/DDBJ databases">
        <title>Helianthus annuus Genome sequencing and assembly Release 2.</title>
        <authorList>
            <person name="Gouzy J."/>
            <person name="Langlade N."/>
            <person name="Munos S."/>
        </authorList>
    </citation>
    <scope>NUCLEOTIDE SEQUENCE</scope>
    <source>
        <tissue evidence="2">Leaves</tissue>
    </source>
</reference>
<keyword evidence="3" id="KW-1185">Reference proteome</keyword>
<sequence>MTNTTPRGSGTISAEEGKVPRLVFACKELSTNVHNVTFFFHFKPTWKALCSIRIVNTVTFSGFIQSFSFFSATLHELFIIAICIKKQQI</sequence>
<proteinExistence type="predicted"/>
<comment type="caution">
    <text evidence="2">The sequence shown here is derived from an EMBL/GenBank/DDBJ whole genome shotgun (WGS) entry which is preliminary data.</text>
</comment>
<dbReference type="Proteomes" id="UP000215914">
    <property type="component" value="Unassembled WGS sequence"/>
</dbReference>
<keyword evidence="1" id="KW-0472">Membrane</keyword>
<name>A0A9K3NN08_HELAN</name>
<dbReference type="EMBL" id="MNCJ02000320">
    <property type="protein sequence ID" value="KAF5806269.1"/>
    <property type="molecule type" value="Genomic_DNA"/>
</dbReference>
<dbReference type="AlphaFoldDB" id="A0A9K3NN08"/>
<keyword evidence="1" id="KW-1133">Transmembrane helix</keyword>
<organism evidence="2 3">
    <name type="scientific">Helianthus annuus</name>
    <name type="common">Common sunflower</name>
    <dbReference type="NCBI Taxonomy" id="4232"/>
    <lineage>
        <taxon>Eukaryota</taxon>
        <taxon>Viridiplantae</taxon>
        <taxon>Streptophyta</taxon>
        <taxon>Embryophyta</taxon>
        <taxon>Tracheophyta</taxon>
        <taxon>Spermatophyta</taxon>
        <taxon>Magnoliopsida</taxon>
        <taxon>eudicotyledons</taxon>
        <taxon>Gunneridae</taxon>
        <taxon>Pentapetalae</taxon>
        <taxon>asterids</taxon>
        <taxon>campanulids</taxon>
        <taxon>Asterales</taxon>
        <taxon>Asteraceae</taxon>
        <taxon>Asteroideae</taxon>
        <taxon>Heliantheae alliance</taxon>
        <taxon>Heliantheae</taxon>
        <taxon>Helianthus</taxon>
    </lineage>
</organism>
<dbReference type="Gramene" id="mRNA:HanXRQr2_Chr05g0219381">
    <property type="protein sequence ID" value="CDS:HanXRQr2_Chr05g0219381.1"/>
    <property type="gene ID" value="HanXRQr2_Chr05g0219381"/>
</dbReference>
<gene>
    <name evidence="2" type="ORF">HanXRQr2_Chr05g0219381</name>
</gene>
<keyword evidence="1" id="KW-0812">Transmembrane</keyword>
<accession>A0A9K3NN08</accession>
<evidence type="ECO:0000313" key="3">
    <source>
        <dbReference type="Proteomes" id="UP000215914"/>
    </source>
</evidence>